<reference evidence="13" key="2">
    <citation type="submission" date="2025-08" db="UniProtKB">
        <authorList>
            <consortium name="Ensembl"/>
        </authorList>
    </citation>
    <scope>IDENTIFICATION</scope>
</reference>
<dbReference type="EC" id="3.1.26.4" evidence="11"/>
<dbReference type="PROSITE" id="PS51975">
    <property type="entry name" value="RNASE_H_2"/>
    <property type="match status" value="1"/>
</dbReference>
<dbReference type="GO" id="GO:0006298">
    <property type="term" value="P:mismatch repair"/>
    <property type="evidence" value="ECO:0000318"/>
    <property type="project" value="GO_Central"/>
</dbReference>
<dbReference type="AlphaFoldDB" id="F7B1W3"/>
<dbReference type="GeneTree" id="ENSGT00390000010768"/>
<dbReference type="GO" id="GO:0032299">
    <property type="term" value="C:ribonuclease H2 complex"/>
    <property type="evidence" value="ECO:0000318"/>
    <property type="project" value="GO_Central"/>
</dbReference>
<keyword evidence="8 10" id="KW-0378">Hydrolase</keyword>
<keyword evidence="7 10" id="KW-0255">Endonuclease</keyword>
<feature type="binding site" evidence="10">
    <location>
        <position position="35"/>
    </location>
    <ligand>
        <name>a divalent metal cation</name>
        <dbReference type="ChEBI" id="CHEBI:60240"/>
    </ligand>
</feature>
<comment type="cofactor">
    <cofactor evidence="10">
        <name>Mn(2+)</name>
        <dbReference type="ChEBI" id="CHEBI:29035"/>
    </cofactor>
    <cofactor evidence="10">
        <name>Mg(2+)</name>
        <dbReference type="ChEBI" id="CHEBI:18420"/>
    </cofactor>
    <text evidence="10">Manganese or magnesium. Binds 1 divalent metal ion per monomer in the absence of substrate. May bind a second metal ion after substrate binding.</text>
</comment>
<evidence type="ECO:0000259" key="12">
    <source>
        <dbReference type="PROSITE" id="PS51975"/>
    </source>
</evidence>
<dbReference type="PANTHER" id="PTHR10954:SF7">
    <property type="entry name" value="RIBONUCLEASE H2 SUBUNIT A"/>
    <property type="match status" value="1"/>
</dbReference>
<dbReference type="GO" id="GO:0046872">
    <property type="term" value="F:metal ion binding"/>
    <property type="evidence" value="ECO:0007669"/>
    <property type="project" value="UniProtKB-KW"/>
</dbReference>
<comment type="similarity">
    <text evidence="3">Belongs to the RNase HII family. Eukaryotic subfamily.</text>
</comment>
<protein>
    <recommendedName>
        <fullName evidence="11">Ribonuclease</fullName>
        <ecNumber evidence="11">3.1.26.4</ecNumber>
    </recommendedName>
</protein>
<dbReference type="STRING" id="7719.ENSCINP00000012778"/>
<comment type="function">
    <text evidence="9">Catalytic subunit of RNase HII, an endonuclease that specifically degrades the RNA of RNA:DNA hybrids. Participates in DNA replication, possibly by mediating the removal of lagging-strand Okazaki fragment RNA primers during DNA replication. Mediates the excision of single ribonucleotides from DNA:RNA duplexes.</text>
</comment>
<dbReference type="GO" id="GO:0004523">
    <property type="term" value="F:RNA-DNA hybrid ribonuclease activity"/>
    <property type="evidence" value="ECO:0000318"/>
    <property type="project" value="GO_Central"/>
</dbReference>
<dbReference type="SUPFAM" id="SSF53098">
    <property type="entry name" value="Ribonuclease H-like"/>
    <property type="match status" value="1"/>
</dbReference>
<comment type="function">
    <text evidence="11">Endonuclease that specifically degrades the RNA of RNA-DNA hybrids.</text>
</comment>
<dbReference type="NCBIfam" id="TIGR00729">
    <property type="entry name" value="ribonuclease HII"/>
    <property type="match status" value="1"/>
</dbReference>
<keyword evidence="5 10" id="KW-0540">Nuclease</keyword>
<accession>F7B1W3</accession>
<organism evidence="13 14">
    <name type="scientific">Ciona intestinalis</name>
    <name type="common">Transparent sea squirt</name>
    <name type="synonym">Ascidia intestinalis</name>
    <dbReference type="NCBI Taxonomy" id="7719"/>
    <lineage>
        <taxon>Eukaryota</taxon>
        <taxon>Metazoa</taxon>
        <taxon>Chordata</taxon>
        <taxon>Tunicata</taxon>
        <taxon>Ascidiacea</taxon>
        <taxon>Phlebobranchia</taxon>
        <taxon>Cionidae</taxon>
        <taxon>Ciona</taxon>
    </lineage>
</organism>
<feature type="binding site" evidence="10">
    <location>
        <position position="34"/>
    </location>
    <ligand>
        <name>a divalent metal cation</name>
        <dbReference type="ChEBI" id="CHEBI:60240"/>
    </ligand>
</feature>
<dbReference type="OMA" id="REECRFF"/>
<evidence type="ECO:0000256" key="5">
    <source>
        <dbReference type="ARBA" id="ARBA00022722"/>
    </source>
</evidence>
<evidence type="ECO:0000313" key="13">
    <source>
        <dbReference type="Ensembl" id="ENSCINP00000012778.3"/>
    </source>
</evidence>
<dbReference type="Pfam" id="PF01351">
    <property type="entry name" value="RNase_HII"/>
    <property type="match status" value="1"/>
</dbReference>
<evidence type="ECO:0000256" key="8">
    <source>
        <dbReference type="ARBA" id="ARBA00022801"/>
    </source>
</evidence>
<sequence>MEIEHFLNNCDENFKLKSDIPKLLTSEPCCLGIDEAGRGPVLGPMVYASCFTPISCKDKLAGLGCDDSKVLKEEQRESLFETLNKASEYIGWMIHILSPAYISTSMLGRSKYNLNSISHDTAIDLIRSALKLGVEVTEVYVDTVGPPQTYAEKLKKIFPSIKFTVEKKADSKYPVVSAASICAKVCRDKAVKEWRFRENPDTDTKYGSGYPADPVTKVWLRNNVDRIFGFPSFVRFSWSTTSKLLENEAVPVHWADDDEESSNEPITSYFSKKGNSRHQFFTENKMKRVTNF</sequence>
<dbReference type="CDD" id="cd07181">
    <property type="entry name" value="RNase_HII_eukaryota_like"/>
    <property type="match status" value="1"/>
</dbReference>
<evidence type="ECO:0000256" key="9">
    <source>
        <dbReference type="ARBA" id="ARBA00024981"/>
    </source>
</evidence>
<dbReference type="InterPro" id="IPR012337">
    <property type="entry name" value="RNaseH-like_sf"/>
</dbReference>
<dbReference type="InParanoid" id="F7B1W3"/>
<evidence type="ECO:0000256" key="10">
    <source>
        <dbReference type="PROSITE-ProRule" id="PRU01319"/>
    </source>
</evidence>
<keyword evidence="14" id="KW-1185">Reference proteome</keyword>
<dbReference type="InterPro" id="IPR024567">
    <property type="entry name" value="RNase_HII/HIII_dom"/>
</dbReference>
<comment type="catalytic activity">
    <reaction evidence="1 10 11">
        <text>Endonucleolytic cleavage to 5'-phosphomonoester.</text>
        <dbReference type="EC" id="3.1.26.4"/>
    </reaction>
</comment>
<feature type="domain" description="RNase H type-2" evidence="12">
    <location>
        <begin position="28"/>
        <end position="250"/>
    </location>
</feature>
<dbReference type="PANTHER" id="PTHR10954">
    <property type="entry name" value="RIBONUCLEASE H2 SUBUNIT A"/>
    <property type="match status" value="1"/>
</dbReference>
<dbReference type="GO" id="GO:0003723">
    <property type="term" value="F:RNA binding"/>
    <property type="evidence" value="ECO:0007669"/>
    <property type="project" value="UniProtKB-UniRule"/>
</dbReference>
<dbReference type="FunFam" id="3.30.420.10:FF:000016">
    <property type="entry name" value="Ribonuclease"/>
    <property type="match status" value="1"/>
</dbReference>
<evidence type="ECO:0000256" key="7">
    <source>
        <dbReference type="ARBA" id="ARBA00022759"/>
    </source>
</evidence>
<dbReference type="InterPro" id="IPR001352">
    <property type="entry name" value="RNase_HII/HIII"/>
</dbReference>
<reference evidence="13" key="3">
    <citation type="submission" date="2025-09" db="UniProtKB">
        <authorList>
            <consortium name="Ensembl"/>
        </authorList>
    </citation>
    <scope>IDENTIFICATION</scope>
</reference>
<evidence type="ECO:0000313" key="14">
    <source>
        <dbReference type="Proteomes" id="UP000008144"/>
    </source>
</evidence>
<dbReference type="FunCoup" id="F7B1W3">
    <property type="interactions" value="304"/>
</dbReference>
<dbReference type="InterPro" id="IPR023160">
    <property type="entry name" value="RNase_HII_hlx-loop-hlx_cap_dom"/>
</dbReference>
<evidence type="ECO:0000256" key="1">
    <source>
        <dbReference type="ARBA" id="ARBA00000077"/>
    </source>
</evidence>
<dbReference type="FunFam" id="1.10.10.460:FF:000001">
    <property type="entry name" value="Ribonuclease"/>
    <property type="match status" value="1"/>
</dbReference>
<feature type="binding site" evidence="10">
    <location>
        <position position="142"/>
    </location>
    <ligand>
        <name>a divalent metal cation</name>
        <dbReference type="ChEBI" id="CHEBI:60240"/>
    </ligand>
</feature>
<name>F7B1W3_CIOIN</name>
<dbReference type="InterPro" id="IPR036397">
    <property type="entry name" value="RNaseH_sf"/>
</dbReference>
<evidence type="ECO:0000256" key="11">
    <source>
        <dbReference type="RuleBase" id="RU003515"/>
    </source>
</evidence>
<reference evidence="14" key="1">
    <citation type="journal article" date="2002" name="Science">
        <title>The draft genome of Ciona intestinalis: insights into chordate and vertebrate origins.</title>
        <authorList>
            <person name="Dehal P."/>
            <person name="Satou Y."/>
            <person name="Campbell R.K."/>
            <person name="Chapman J."/>
            <person name="Degnan B."/>
            <person name="De Tomaso A."/>
            <person name="Davidson B."/>
            <person name="Di Gregorio A."/>
            <person name="Gelpke M."/>
            <person name="Goodstein D.M."/>
            <person name="Harafuji N."/>
            <person name="Hastings K.E."/>
            <person name="Ho I."/>
            <person name="Hotta K."/>
            <person name="Huang W."/>
            <person name="Kawashima T."/>
            <person name="Lemaire P."/>
            <person name="Martinez D."/>
            <person name="Meinertzhagen I.A."/>
            <person name="Necula S."/>
            <person name="Nonaka M."/>
            <person name="Putnam N."/>
            <person name="Rash S."/>
            <person name="Saiga H."/>
            <person name="Satake M."/>
            <person name="Terry A."/>
            <person name="Yamada L."/>
            <person name="Wang H.G."/>
            <person name="Awazu S."/>
            <person name="Azumi K."/>
            <person name="Boore J."/>
            <person name="Branno M."/>
            <person name="Chin-Bow S."/>
            <person name="DeSantis R."/>
            <person name="Doyle S."/>
            <person name="Francino P."/>
            <person name="Keys D.N."/>
            <person name="Haga S."/>
            <person name="Hayashi H."/>
            <person name="Hino K."/>
            <person name="Imai K.S."/>
            <person name="Inaba K."/>
            <person name="Kano S."/>
            <person name="Kobayashi K."/>
            <person name="Kobayashi M."/>
            <person name="Lee B.I."/>
            <person name="Makabe K.W."/>
            <person name="Manohar C."/>
            <person name="Matassi G."/>
            <person name="Medina M."/>
            <person name="Mochizuki Y."/>
            <person name="Mount S."/>
            <person name="Morishita T."/>
            <person name="Miura S."/>
            <person name="Nakayama A."/>
            <person name="Nishizaka S."/>
            <person name="Nomoto H."/>
            <person name="Ohta F."/>
            <person name="Oishi K."/>
            <person name="Rigoutsos I."/>
            <person name="Sano M."/>
            <person name="Sasaki A."/>
            <person name="Sasakura Y."/>
            <person name="Shoguchi E."/>
            <person name="Shin-i T."/>
            <person name="Spagnuolo A."/>
            <person name="Stainier D."/>
            <person name="Suzuki M.M."/>
            <person name="Tassy O."/>
            <person name="Takatori N."/>
            <person name="Tokuoka M."/>
            <person name="Yagi K."/>
            <person name="Yoshizaki F."/>
            <person name="Wada S."/>
            <person name="Zhang C."/>
            <person name="Hyatt P.D."/>
            <person name="Larimer F."/>
            <person name="Detter C."/>
            <person name="Doggett N."/>
            <person name="Glavina T."/>
            <person name="Hawkins T."/>
            <person name="Richardson P."/>
            <person name="Lucas S."/>
            <person name="Kohara Y."/>
            <person name="Levine M."/>
            <person name="Satoh N."/>
            <person name="Rokhsar D.S."/>
        </authorList>
    </citation>
    <scope>NUCLEOTIDE SEQUENCE [LARGE SCALE GENOMIC DNA]</scope>
</reference>
<dbReference type="InterPro" id="IPR004649">
    <property type="entry name" value="RNase_H2_suA"/>
</dbReference>
<evidence type="ECO:0000256" key="3">
    <source>
        <dbReference type="ARBA" id="ARBA00007058"/>
    </source>
</evidence>
<evidence type="ECO:0000256" key="2">
    <source>
        <dbReference type="ARBA" id="ARBA00001946"/>
    </source>
</evidence>
<keyword evidence="6 10" id="KW-0479">Metal-binding</keyword>
<dbReference type="Gene3D" id="1.10.10.460">
    <property type="entry name" value="Ribonuclease hii. Domain 2"/>
    <property type="match status" value="1"/>
</dbReference>
<evidence type="ECO:0000256" key="6">
    <source>
        <dbReference type="ARBA" id="ARBA00022723"/>
    </source>
</evidence>
<dbReference type="Proteomes" id="UP000008144">
    <property type="component" value="Unassembled WGS sequence"/>
</dbReference>
<dbReference type="Gene3D" id="3.30.420.10">
    <property type="entry name" value="Ribonuclease H-like superfamily/Ribonuclease H"/>
    <property type="match status" value="1"/>
</dbReference>
<proteinExistence type="inferred from homology"/>
<comment type="subunit">
    <text evidence="4">The RNase H2 complex is a heterotrimer composed of the catalytic subunit RNASEH2A and the non-catalytic subunits RNASEH2B and RNASEH2C.</text>
</comment>
<dbReference type="HOGENOM" id="CLU_036532_0_3_1"/>
<evidence type="ECO:0000256" key="4">
    <source>
        <dbReference type="ARBA" id="ARBA00011277"/>
    </source>
</evidence>
<dbReference type="Ensembl" id="ENSCINT00000012778.3">
    <property type="protein sequence ID" value="ENSCINP00000012778.3"/>
    <property type="gene ID" value="ENSCING00000006190.3"/>
</dbReference>
<dbReference type="GO" id="GO:0043137">
    <property type="term" value="P:DNA replication, removal of RNA primer"/>
    <property type="evidence" value="ECO:0000318"/>
    <property type="project" value="GO_Central"/>
</dbReference>
<comment type="cofactor">
    <cofactor evidence="2">
        <name>Mg(2+)</name>
        <dbReference type="ChEBI" id="CHEBI:18420"/>
    </cofactor>
</comment>